<proteinExistence type="predicted"/>
<name>H2Z0H0_CIOSA</name>
<evidence type="ECO:0000313" key="3">
    <source>
        <dbReference type="Proteomes" id="UP000007875"/>
    </source>
</evidence>
<dbReference type="Proteomes" id="UP000007875">
    <property type="component" value="Unassembled WGS sequence"/>
</dbReference>
<dbReference type="GeneTree" id="ENSGT00940000172277"/>
<accession>H2Z0H0</accession>
<organism evidence="2 3">
    <name type="scientific">Ciona savignyi</name>
    <name type="common">Pacific transparent sea squirt</name>
    <dbReference type="NCBI Taxonomy" id="51511"/>
    <lineage>
        <taxon>Eukaryota</taxon>
        <taxon>Metazoa</taxon>
        <taxon>Chordata</taxon>
        <taxon>Tunicata</taxon>
        <taxon>Ascidiacea</taxon>
        <taxon>Phlebobranchia</taxon>
        <taxon>Cionidae</taxon>
        <taxon>Ciona</taxon>
    </lineage>
</organism>
<reference evidence="3" key="1">
    <citation type="submission" date="2003-08" db="EMBL/GenBank/DDBJ databases">
        <authorList>
            <person name="Birren B."/>
            <person name="Nusbaum C."/>
            <person name="Abebe A."/>
            <person name="Abouelleil A."/>
            <person name="Adekoya E."/>
            <person name="Ait-zahra M."/>
            <person name="Allen N."/>
            <person name="Allen T."/>
            <person name="An P."/>
            <person name="Anderson M."/>
            <person name="Anderson S."/>
            <person name="Arachchi H."/>
            <person name="Armbruster J."/>
            <person name="Bachantsang P."/>
            <person name="Baldwin J."/>
            <person name="Barry A."/>
            <person name="Bayul T."/>
            <person name="Blitshsteyn B."/>
            <person name="Bloom T."/>
            <person name="Blye J."/>
            <person name="Boguslavskiy L."/>
            <person name="Borowsky M."/>
            <person name="Boukhgalter B."/>
            <person name="Brunache A."/>
            <person name="Butler J."/>
            <person name="Calixte N."/>
            <person name="Calvo S."/>
            <person name="Camarata J."/>
            <person name="Campo K."/>
            <person name="Chang J."/>
            <person name="Cheshatsang Y."/>
            <person name="Citroen M."/>
            <person name="Collymore A."/>
            <person name="Considine T."/>
            <person name="Cook A."/>
            <person name="Cooke P."/>
            <person name="Corum B."/>
            <person name="Cuomo C."/>
            <person name="David R."/>
            <person name="Dawoe T."/>
            <person name="Degray S."/>
            <person name="Dodge S."/>
            <person name="Dooley K."/>
            <person name="Dorje P."/>
            <person name="Dorjee K."/>
            <person name="Dorris L."/>
            <person name="Duffey N."/>
            <person name="Dupes A."/>
            <person name="Elkins T."/>
            <person name="Engels R."/>
            <person name="Erickson J."/>
            <person name="Farina A."/>
            <person name="Faro S."/>
            <person name="Ferreira P."/>
            <person name="Fischer H."/>
            <person name="Fitzgerald M."/>
            <person name="Foley K."/>
            <person name="Gage D."/>
            <person name="Galagan J."/>
            <person name="Gearin G."/>
            <person name="Gnerre S."/>
            <person name="Gnirke A."/>
            <person name="Goyette A."/>
            <person name="Graham J."/>
            <person name="Grandbois E."/>
            <person name="Gyaltsen K."/>
            <person name="Hafez N."/>
            <person name="Hagopian D."/>
            <person name="Hagos B."/>
            <person name="Hall J."/>
            <person name="Hatcher B."/>
            <person name="Heller A."/>
            <person name="Higgins H."/>
            <person name="Honan T."/>
            <person name="Horn A."/>
            <person name="Houde N."/>
            <person name="Hughes L."/>
            <person name="Hulme W."/>
            <person name="Husby E."/>
            <person name="Iliev I."/>
            <person name="Jaffe D."/>
            <person name="Jones C."/>
            <person name="Kamal M."/>
            <person name="Kamat A."/>
            <person name="Kamvysselis M."/>
            <person name="Karlsson E."/>
            <person name="Kells C."/>
            <person name="Kieu A."/>
            <person name="Kisner P."/>
            <person name="Kodira C."/>
            <person name="Kulbokas E."/>
            <person name="Labutti K."/>
            <person name="Lama D."/>
            <person name="Landers T."/>
            <person name="Leger J."/>
            <person name="Levine S."/>
            <person name="Lewis D."/>
            <person name="Lewis T."/>
            <person name="Lindblad-toh K."/>
            <person name="Liu X."/>
            <person name="Lokyitsang T."/>
            <person name="Lokyitsang Y."/>
            <person name="Lucien O."/>
            <person name="Lui A."/>
            <person name="Ma L.J."/>
            <person name="Mabbitt R."/>
            <person name="Macdonald J."/>
            <person name="Maclean C."/>
            <person name="Major J."/>
            <person name="Manning J."/>
            <person name="Marabella R."/>
            <person name="Maru K."/>
            <person name="Matthews C."/>
            <person name="Mauceli E."/>
            <person name="Mccarthy M."/>
            <person name="Mcdonough S."/>
            <person name="Mcghee T."/>
            <person name="Meldrim J."/>
            <person name="Meneus L."/>
            <person name="Mesirov J."/>
            <person name="Mihalev A."/>
            <person name="Mihova T."/>
            <person name="Mikkelsen T."/>
            <person name="Mlenga V."/>
            <person name="Moru K."/>
            <person name="Mozes J."/>
            <person name="Mulrain L."/>
            <person name="Munson G."/>
            <person name="Naylor J."/>
            <person name="Newes C."/>
            <person name="Nguyen C."/>
            <person name="Nguyen N."/>
            <person name="Nguyen T."/>
            <person name="Nicol R."/>
            <person name="Nielsen C."/>
            <person name="Nizzari M."/>
            <person name="Norbu C."/>
            <person name="Norbu N."/>
            <person name="O'donnell P."/>
            <person name="Okoawo O."/>
            <person name="O'leary S."/>
            <person name="Omotosho B."/>
            <person name="O'neill K."/>
            <person name="Osman S."/>
            <person name="Parker S."/>
            <person name="Perrin D."/>
            <person name="Phunkhang P."/>
            <person name="Piqani B."/>
            <person name="Purcell S."/>
            <person name="Rachupka T."/>
            <person name="Ramasamy U."/>
            <person name="Rameau R."/>
            <person name="Ray V."/>
            <person name="Raymond C."/>
            <person name="Retta R."/>
            <person name="Richardson S."/>
            <person name="Rise C."/>
            <person name="Rodriguez J."/>
            <person name="Rogers J."/>
            <person name="Rogov P."/>
            <person name="Rutman M."/>
            <person name="Schupbach R."/>
            <person name="Seaman C."/>
            <person name="Settipalli S."/>
            <person name="Sharpe T."/>
            <person name="Sheridan J."/>
            <person name="Sherpa N."/>
            <person name="Shi J."/>
            <person name="Smirnov S."/>
            <person name="Smith C."/>
            <person name="Sougnez C."/>
            <person name="Spencer B."/>
            <person name="Stalker J."/>
            <person name="Stange-thomann N."/>
            <person name="Stavropoulos S."/>
            <person name="Stetson K."/>
            <person name="Stone C."/>
            <person name="Stone S."/>
            <person name="Stubbs M."/>
            <person name="Talamas J."/>
            <person name="Tchuinga P."/>
            <person name="Tenzing P."/>
            <person name="Tesfaye S."/>
            <person name="Theodore J."/>
            <person name="Thoulutsang Y."/>
            <person name="Topham K."/>
            <person name="Towey S."/>
            <person name="Tsamla T."/>
            <person name="Tsomo N."/>
            <person name="Vallee D."/>
            <person name="Vassiliev H."/>
            <person name="Venkataraman V."/>
            <person name="Vinson J."/>
            <person name="Vo A."/>
            <person name="Wade C."/>
            <person name="Wang S."/>
            <person name="Wangchuk T."/>
            <person name="Wangdi T."/>
            <person name="Whittaker C."/>
            <person name="Wilkinson J."/>
            <person name="Wu Y."/>
            <person name="Wyman D."/>
            <person name="Yadav S."/>
            <person name="Yang S."/>
            <person name="Yang X."/>
            <person name="Yeager S."/>
            <person name="Yee E."/>
            <person name="Young G."/>
            <person name="Zainoun J."/>
            <person name="Zembeck L."/>
            <person name="Zimmer A."/>
            <person name="Zody M."/>
            <person name="Lander E."/>
        </authorList>
    </citation>
    <scope>NUCLEOTIDE SEQUENCE [LARGE SCALE GENOMIC DNA]</scope>
</reference>
<dbReference type="AlphaFoldDB" id="H2Z0H0"/>
<keyword evidence="3" id="KW-1185">Reference proteome</keyword>
<dbReference type="InterPro" id="IPR051681">
    <property type="entry name" value="Ser/Thr_Kinases-Pseudokinases"/>
</dbReference>
<dbReference type="Pfam" id="PF00069">
    <property type="entry name" value="Pkinase"/>
    <property type="match status" value="1"/>
</dbReference>
<dbReference type="GO" id="GO:0005524">
    <property type="term" value="F:ATP binding"/>
    <property type="evidence" value="ECO:0007669"/>
    <property type="project" value="InterPro"/>
</dbReference>
<dbReference type="PANTHER" id="PTHR44329">
    <property type="entry name" value="SERINE/THREONINE-PROTEIN KINASE TNNI3K-RELATED"/>
    <property type="match status" value="1"/>
</dbReference>
<dbReference type="eggNOG" id="KOG0192">
    <property type="taxonomic scope" value="Eukaryota"/>
</dbReference>
<feature type="domain" description="Protein kinase" evidence="1">
    <location>
        <begin position="17"/>
        <end position="262"/>
    </location>
</feature>
<evidence type="ECO:0000259" key="1">
    <source>
        <dbReference type="PROSITE" id="PS50011"/>
    </source>
</evidence>
<protein>
    <recommendedName>
        <fullName evidence="1">Protein kinase domain-containing protein</fullName>
    </recommendedName>
</protein>
<dbReference type="PROSITE" id="PS50011">
    <property type="entry name" value="PROTEIN_KINASE_DOM"/>
    <property type="match status" value="1"/>
</dbReference>
<dbReference type="STRING" id="51511.ENSCSAVP00000011082"/>
<sequence>MANMPKTIGQYKYKDFTDKKVLGSDGSFNDAYQVYHPFIGNCVVKIVSRSFYCQEGEHRQLLQEAADMRKVVHPNILPMLGVVMEPEHLCLIFDLAENGSLAKALKRIQIPWSVKVQIAYQTIKAICFLHNLEEPIVHRNLKTTNILLNTNFDVKVCDFVMPNRFKWVSQASKQKERSVRHRQTQNSHKEGSGAAIAYISPETIKNINSTPEPPFDVYSYGVLLVELLTDKQPFSDKTTKEVFDHISNGYGIELGEFLPGHP</sequence>
<dbReference type="OMA" id="MEPEHLC"/>
<dbReference type="InterPro" id="IPR000719">
    <property type="entry name" value="Prot_kinase_dom"/>
</dbReference>
<dbReference type="PANTHER" id="PTHR44329:SF293">
    <property type="entry name" value="MITOGEN-ACTIVATED PROTEIN KINASE KINASE KINASE"/>
    <property type="match status" value="1"/>
</dbReference>
<evidence type="ECO:0000313" key="2">
    <source>
        <dbReference type="Ensembl" id="ENSCSAVP00000011082.1"/>
    </source>
</evidence>
<dbReference type="InterPro" id="IPR011009">
    <property type="entry name" value="Kinase-like_dom_sf"/>
</dbReference>
<reference evidence="2" key="2">
    <citation type="submission" date="2025-08" db="UniProtKB">
        <authorList>
            <consortium name="Ensembl"/>
        </authorList>
    </citation>
    <scope>IDENTIFICATION</scope>
</reference>
<reference evidence="2" key="3">
    <citation type="submission" date="2025-09" db="UniProtKB">
        <authorList>
            <consortium name="Ensembl"/>
        </authorList>
    </citation>
    <scope>IDENTIFICATION</scope>
</reference>
<dbReference type="Gene3D" id="1.10.510.10">
    <property type="entry name" value="Transferase(Phosphotransferase) domain 1"/>
    <property type="match status" value="1"/>
</dbReference>
<dbReference type="Ensembl" id="ENSCSAVT00000011213.1">
    <property type="protein sequence ID" value="ENSCSAVP00000011082.1"/>
    <property type="gene ID" value="ENSCSAVG00000006481.1"/>
</dbReference>
<dbReference type="HOGENOM" id="CLU_000288_7_35_1"/>
<dbReference type="SUPFAM" id="SSF56112">
    <property type="entry name" value="Protein kinase-like (PK-like)"/>
    <property type="match status" value="1"/>
</dbReference>
<dbReference type="GO" id="GO:0004706">
    <property type="term" value="F:JUN kinase kinase kinase activity"/>
    <property type="evidence" value="ECO:0007669"/>
    <property type="project" value="TreeGrafter"/>
</dbReference>
<dbReference type="InParanoid" id="H2Z0H0"/>